<sequence>MDQSHKQGYEYISYWRKSRGHVMNTVVQEYSAKRLCGKDCSLAANASRTVDGE</sequence>
<evidence type="ECO:0000313" key="1">
    <source>
        <dbReference type="EMBL" id="VVC44271.1"/>
    </source>
</evidence>
<name>A0A5E4NNX5_9HEMI</name>
<gene>
    <name evidence="1" type="ORF">CINCED_3A023597</name>
</gene>
<accession>A0A5E4NNX5</accession>
<dbReference type="Proteomes" id="UP000325440">
    <property type="component" value="Unassembled WGS sequence"/>
</dbReference>
<organism evidence="1 2">
    <name type="scientific">Cinara cedri</name>
    <dbReference type="NCBI Taxonomy" id="506608"/>
    <lineage>
        <taxon>Eukaryota</taxon>
        <taxon>Metazoa</taxon>
        <taxon>Ecdysozoa</taxon>
        <taxon>Arthropoda</taxon>
        <taxon>Hexapoda</taxon>
        <taxon>Insecta</taxon>
        <taxon>Pterygota</taxon>
        <taxon>Neoptera</taxon>
        <taxon>Paraneoptera</taxon>
        <taxon>Hemiptera</taxon>
        <taxon>Sternorrhyncha</taxon>
        <taxon>Aphidomorpha</taxon>
        <taxon>Aphidoidea</taxon>
        <taxon>Aphididae</taxon>
        <taxon>Lachninae</taxon>
        <taxon>Cinara</taxon>
    </lineage>
</organism>
<dbReference type="AlphaFoldDB" id="A0A5E4NNX5"/>
<reference evidence="1 2" key="1">
    <citation type="submission" date="2019-08" db="EMBL/GenBank/DDBJ databases">
        <authorList>
            <person name="Alioto T."/>
            <person name="Alioto T."/>
            <person name="Gomez Garrido J."/>
        </authorList>
    </citation>
    <scope>NUCLEOTIDE SEQUENCE [LARGE SCALE GENOMIC DNA]</scope>
</reference>
<protein>
    <submittedName>
        <fullName evidence="1">Uncharacterized protein</fullName>
    </submittedName>
</protein>
<proteinExistence type="predicted"/>
<keyword evidence="2" id="KW-1185">Reference proteome</keyword>
<dbReference type="EMBL" id="CABPRJ010002377">
    <property type="protein sequence ID" value="VVC44271.1"/>
    <property type="molecule type" value="Genomic_DNA"/>
</dbReference>
<evidence type="ECO:0000313" key="2">
    <source>
        <dbReference type="Proteomes" id="UP000325440"/>
    </source>
</evidence>